<evidence type="ECO:0000313" key="3">
    <source>
        <dbReference type="WBParaSite" id="Gr19_v10_g13640.t1"/>
    </source>
</evidence>
<reference evidence="3" key="1">
    <citation type="submission" date="2022-11" db="UniProtKB">
        <authorList>
            <consortium name="WormBaseParasite"/>
        </authorList>
    </citation>
    <scope>IDENTIFICATION</scope>
</reference>
<dbReference type="WBParaSite" id="Gr19_v10_g13640.t1">
    <property type="protein sequence ID" value="Gr19_v10_g13640.t1"/>
    <property type="gene ID" value="Gr19_v10_g13640"/>
</dbReference>
<keyword evidence="2" id="KW-1185">Reference proteome</keyword>
<sequence>MSESDSSKKNMGAEKENTLPAANTSKQSNSADSEEERLQNEIQVKCLCSDGYVMVSLALMSQSELGETVSFRVSCFS</sequence>
<evidence type="ECO:0000256" key="1">
    <source>
        <dbReference type="SAM" id="MobiDB-lite"/>
    </source>
</evidence>
<proteinExistence type="predicted"/>
<feature type="compositionally biased region" description="Polar residues" evidence="1">
    <location>
        <begin position="20"/>
        <end position="31"/>
    </location>
</feature>
<name>A0A914H2V9_GLORO</name>
<evidence type="ECO:0000313" key="2">
    <source>
        <dbReference type="Proteomes" id="UP000887572"/>
    </source>
</evidence>
<accession>A0A914H2V9</accession>
<feature type="region of interest" description="Disordered" evidence="1">
    <location>
        <begin position="1"/>
        <end position="36"/>
    </location>
</feature>
<dbReference type="AlphaFoldDB" id="A0A914H2V9"/>
<feature type="compositionally biased region" description="Basic and acidic residues" evidence="1">
    <location>
        <begin position="1"/>
        <end position="17"/>
    </location>
</feature>
<protein>
    <submittedName>
        <fullName evidence="3">Uncharacterized protein</fullName>
    </submittedName>
</protein>
<dbReference type="Proteomes" id="UP000887572">
    <property type="component" value="Unplaced"/>
</dbReference>
<organism evidence="2 3">
    <name type="scientific">Globodera rostochiensis</name>
    <name type="common">Golden nematode worm</name>
    <name type="synonym">Heterodera rostochiensis</name>
    <dbReference type="NCBI Taxonomy" id="31243"/>
    <lineage>
        <taxon>Eukaryota</taxon>
        <taxon>Metazoa</taxon>
        <taxon>Ecdysozoa</taxon>
        <taxon>Nematoda</taxon>
        <taxon>Chromadorea</taxon>
        <taxon>Rhabditida</taxon>
        <taxon>Tylenchina</taxon>
        <taxon>Tylenchomorpha</taxon>
        <taxon>Tylenchoidea</taxon>
        <taxon>Heteroderidae</taxon>
        <taxon>Heteroderinae</taxon>
        <taxon>Globodera</taxon>
    </lineage>
</organism>